<dbReference type="EMBL" id="KZ857381">
    <property type="protein sequence ID" value="RDX56137.1"/>
    <property type="molecule type" value="Genomic_DNA"/>
</dbReference>
<dbReference type="AlphaFoldDB" id="A0A371DUB6"/>
<sequence>MRPPPVPVRPAQTKAAALPRIQKKWKWTGDLFIDVSRDRAERVCSVLLSDSTDPLPNGLRFSICLTGDSIRLSAFHDIASLPVFLLASTRVQQFAKVGPAEETDADALKQIGIYMKKNSLFCFGHLYMDNASVGLIFAFPTGHKTAMDILKVPPTLSSDTLLQVALVPWELTTKEFRANAWKMRTPTLERTLDPKFIPSLDSAGRQVVMQRRFYQALHILGFPKDIYDYMNFTPRQYCAWIGNADTTSTGAGYETSLLKLVLSACKGQDVGLKANLKIVFVHVGGLASLHHLTALAERRMKTPVRFMTYGSHPSVPRERWGMREIYPIGGILTFTPTAVIQNHVLLYKLIRQIAEHPVWDCYVLPSVVAMVAKLTCQGRHPLRVYDEGEFVYEELLHLIEEGSLSLAQAPQVARDPLSQGDPSLVWTRWTLRLPAMNARQILEECLKLAADQFASTSDANLPQAIEEEIARDLWRLQNQPVIMDNYRRFTVVRTNNDKSLSHDMRGFECTTLANFKFGDDCFDGTTKPDARKAEKK</sequence>
<gene>
    <name evidence="1" type="ORF">OH76DRAFT_1452217</name>
</gene>
<keyword evidence="2" id="KW-1185">Reference proteome</keyword>
<evidence type="ECO:0000313" key="2">
    <source>
        <dbReference type="Proteomes" id="UP000256964"/>
    </source>
</evidence>
<protein>
    <submittedName>
        <fullName evidence="1">Uncharacterized protein</fullName>
    </submittedName>
</protein>
<proteinExistence type="predicted"/>
<dbReference type="OrthoDB" id="433924at2759"/>
<reference evidence="1 2" key="1">
    <citation type="journal article" date="2018" name="Biotechnol. Biofuels">
        <title>Integrative visual omics of the white-rot fungus Polyporus brumalis exposes the biotechnological potential of its oxidative enzymes for delignifying raw plant biomass.</title>
        <authorList>
            <person name="Miyauchi S."/>
            <person name="Rancon A."/>
            <person name="Drula E."/>
            <person name="Hage H."/>
            <person name="Chaduli D."/>
            <person name="Favel A."/>
            <person name="Grisel S."/>
            <person name="Henrissat B."/>
            <person name="Herpoel-Gimbert I."/>
            <person name="Ruiz-Duenas F.J."/>
            <person name="Chevret D."/>
            <person name="Hainaut M."/>
            <person name="Lin J."/>
            <person name="Wang M."/>
            <person name="Pangilinan J."/>
            <person name="Lipzen A."/>
            <person name="Lesage-Meessen L."/>
            <person name="Navarro D."/>
            <person name="Riley R."/>
            <person name="Grigoriev I.V."/>
            <person name="Zhou S."/>
            <person name="Raouche S."/>
            <person name="Rosso M.N."/>
        </authorList>
    </citation>
    <scope>NUCLEOTIDE SEQUENCE [LARGE SCALE GENOMIC DNA]</scope>
    <source>
        <strain evidence="1 2">BRFM 1820</strain>
    </source>
</reference>
<dbReference type="STRING" id="139420.A0A371DUB6"/>
<dbReference type="Proteomes" id="UP000256964">
    <property type="component" value="Unassembled WGS sequence"/>
</dbReference>
<organism evidence="1 2">
    <name type="scientific">Lentinus brumalis</name>
    <dbReference type="NCBI Taxonomy" id="2498619"/>
    <lineage>
        <taxon>Eukaryota</taxon>
        <taxon>Fungi</taxon>
        <taxon>Dikarya</taxon>
        <taxon>Basidiomycota</taxon>
        <taxon>Agaricomycotina</taxon>
        <taxon>Agaricomycetes</taxon>
        <taxon>Polyporales</taxon>
        <taxon>Polyporaceae</taxon>
        <taxon>Lentinus</taxon>
    </lineage>
</organism>
<name>A0A371DUB6_9APHY</name>
<accession>A0A371DUB6</accession>
<evidence type="ECO:0000313" key="1">
    <source>
        <dbReference type="EMBL" id="RDX56137.1"/>
    </source>
</evidence>